<proteinExistence type="predicted"/>
<accession>A0A1V6TN76</accession>
<dbReference type="Proteomes" id="UP000191285">
    <property type="component" value="Unassembled WGS sequence"/>
</dbReference>
<dbReference type="STRING" id="303698.A0A1V6TN76"/>
<gene>
    <name evidence="1" type="ORF">PENSTE_c004G06281</name>
</gene>
<sequence length="66" mass="7545">MIEKKLAQDPGYTMQSPENVWINYTVSEDYLEVNYVSPRTGVDRFKASLDRAVEIVKDIVQAGHQT</sequence>
<evidence type="ECO:0000313" key="2">
    <source>
        <dbReference type="Proteomes" id="UP000191285"/>
    </source>
</evidence>
<keyword evidence="2" id="KW-1185">Reference proteome</keyword>
<name>A0A1V6TN76_9EURO</name>
<dbReference type="EMBL" id="MLKD01000004">
    <property type="protein sequence ID" value="OQE27865.1"/>
    <property type="molecule type" value="Genomic_DNA"/>
</dbReference>
<dbReference type="AlphaFoldDB" id="A0A1V6TN76"/>
<organism evidence="1 2">
    <name type="scientific">Penicillium steckii</name>
    <dbReference type="NCBI Taxonomy" id="303698"/>
    <lineage>
        <taxon>Eukaryota</taxon>
        <taxon>Fungi</taxon>
        <taxon>Dikarya</taxon>
        <taxon>Ascomycota</taxon>
        <taxon>Pezizomycotina</taxon>
        <taxon>Eurotiomycetes</taxon>
        <taxon>Eurotiomycetidae</taxon>
        <taxon>Eurotiales</taxon>
        <taxon>Aspergillaceae</taxon>
        <taxon>Penicillium</taxon>
    </lineage>
</organism>
<reference evidence="2" key="1">
    <citation type="journal article" date="2017" name="Nat. Microbiol.">
        <title>Global analysis of biosynthetic gene clusters reveals vast potential of secondary metabolite production in Penicillium species.</title>
        <authorList>
            <person name="Nielsen J.C."/>
            <person name="Grijseels S."/>
            <person name="Prigent S."/>
            <person name="Ji B."/>
            <person name="Dainat J."/>
            <person name="Nielsen K.F."/>
            <person name="Frisvad J.C."/>
            <person name="Workman M."/>
            <person name="Nielsen J."/>
        </authorList>
    </citation>
    <scope>NUCLEOTIDE SEQUENCE [LARGE SCALE GENOMIC DNA]</scope>
    <source>
        <strain evidence="2">IBT 24891</strain>
    </source>
</reference>
<comment type="caution">
    <text evidence="1">The sequence shown here is derived from an EMBL/GenBank/DDBJ whole genome shotgun (WGS) entry which is preliminary data.</text>
</comment>
<evidence type="ECO:0000313" key="1">
    <source>
        <dbReference type="EMBL" id="OQE27865.1"/>
    </source>
</evidence>
<protein>
    <submittedName>
        <fullName evidence="1">Uncharacterized protein</fullName>
    </submittedName>
</protein>
<dbReference type="SUPFAM" id="SSF52777">
    <property type="entry name" value="CoA-dependent acyltransferases"/>
    <property type="match status" value="1"/>
</dbReference>